<sequence>MANWKLLHKRRSLSLRQGTVEQFDALHNSSIINKDENAIAYAFFIQVRLFDKSAGLLDIMNIVCIAQSAIATEFFSRAAAGRFEGFSFFVLVRIN</sequence>
<gene>
    <name evidence="1" type="ORF">LC586_05750</name>
</gene>
<keyword evidence="2" id="KW-1185">Reference proteome</keyword>
<proteinExistence type="predicted"/>
<evidence type="ECO:0000313" key="2">
    <source>
        <dbReference type="Proteomes" id="UP001199525"/>
    </source>
</evidence>
<reference evidence="1 2" key="1">
    <citation type="journal article" date="2021" name="Microorganisms">
        <title>Genome Evolution of Filamentous Cyanobacterium Nostoc Species: From Facultative Symbiosis to Free Living.</title>
        <authorList>
            <person name="Huo D."/>
            <person name="Li H."/>
            <person name="Cai F."/>
            <person name="Guo X."/>
            <person name="Qiao Z."/>
            <person name="Wang W."/>
            <person name="Yu G."/>
            <person name="Li R."/>
        </authorList>
    </citation>
    <scope>NUCLEOTIDE SEQUENCE [LARGE SCALE GENOMIC DNA]</scope>
    <source>
        <strain evidence="1 2">CHAB 5714</strain>
    </source>
</reference>
<dbReference type="RefSeq" id="WP_229483737.1">
    <property type="nucleotide sequence ID" value="NZ_JAIVFQ010000005.1"/>
</dbReference>
<dbReference type="EMBL" id="JAIVFQ010000005">
    <property type="protein sequence ID" value="MCC5598733.1"/>
    <property type="molecule type" value="Genomic_DNA"/>
</dbReference>
<accession>A0ABS8I3H2</accession>
<evidence type="ECO:0000313" key="1">
    <source>
        <dbReference type="EMBL" id="MCC5598733.1"/>
    </source>
</evidence>
<protein>
    <submittedName>
        <fullName evidence="1">Uncharacterized protein</fullName>
    </submittedName>
</protein>
<organism evidence="1 2">
    <name type="scientific">Nostoc favosum CHAB5714</name>
    <dbReference type="NCBI Taxonomy" id="2780399"/>
    <lineage>
        <taxon>Bacteria</taxon>
        <taxon>Bacillati</taxon>
        <taxon>Cyanobacteriota</taxon>
        <taxon>Cyanophyceae</taxon>
        <taxon>Nostocales</taxon>
        <taxon>Nostocaceae</taxon>
        <taxon>Nostoc</taxon>
        <taxon>Nostoc favosum</taxon>
    </lineage>
</organism>
<comment type="caution">
    <text evidence="1">The sequence shown here is derived from an EMBL/GenBank/DDBJ whole genome shotgun (WGS) entry which is preliminary data.</text>
</comment>
<dbReference type="Proteomes" id="UP001199525">
    <property type="component" value="Unassembled WGS sequence"/>
</dbReference>
<name>A0ABS8I3H2_9NOSO</name>